<feature type="transmembrane region" description="Helical" evidence="6">
    <location>
        <begin position="27"/>
        <end position="50"/>
    </location>
</feature>
<dbReference type="GO" id="GO:0016020">
    <property type="term" value="C:membrane"/>
    <property type="evidence" value="ECO:0007669"/>
    <property type="project" value="UniProtKB-SubCell"/>
</dbReference>
<reference evidence="7" key="1">
    <citation type="journal article" date="2019" name="Beilstein J. Org. Chem.">
        <title>Nanangenines: drimane sesquiterpenoids as the dominant metabolite cohort of a novel Australian fungus, Aspergillus nanangensis.</title>
        <authorList>
            <person name="Lacey H.J."/>
            <person name="Gilchrist C.L.M."/>
            <person name="Crombie A."/>
            <person name="Kalaitzis J.A."/>
            <person name="Vuong D."/>
            <person name="Rutledge P.J."/>
            <person name="Turner P."/>
            <person name="Pitt J.I."/>
            <person name="Lacey E."/>
            <person name="Chooi Y.H."/>
            <person name="Piggott A.M."/>
        </authorList>
    </citation>
    <scope>NUCLEOTIDE SEQUENCE</scope>
    <source>
        <strain evidence="7">MST-FP2251</strain>
    </source>
</reference>
<feature type="transmembrane region" description="Helical" evidence="6">
    <location>
        <begin position="422"/>
        <end position="443"/>
    </location>
</feature>
<organism evidence="7 8">
    <name type="scientific">Aspergillus nanangensis</name>
    <dbReference type="NCBI Taxonomy" id="2582783"/>
    <lineage>
        <taxon>Eukaryota</taxon>
        <taxon>Fungi</taxon>
        <taxon>Dikarya</taxon>
        <taxon>Ascomycota</taxon>
        <taxon>Pezizomycotina</taxon>
        <taxon>Eurotiomycetes</taxon>
        <taxon>Eurotiomycetidae</taxon>
        <taxon>Eurotiales</taxon>
        <taxon>Aspergillaceae</taxon>
        <taxon>Aspergillus</taxon>
        <taxon>Aspergillus subgen. Circumdati</taxon>
    </lineage>
</organism>
<dbReference type="Gene3D" id="1.20.1740.10">
    <property type="entry name" value="Amino acid/polyamine transporter I"/>
    <property type="match status" value="1"/>
</dbReference>
<keyword evidence="5 6" id="KW-0472">Membrane</keyword>
<dbReference type="EMBL" id="VCAU01000065">
    <property type="protein sequence ID" value="KAF9887187.1"/>
    <property type="molecule type" value="Genomic_DNA"/>
</dbReference>
<dbReference type="GO" id="GO:0022857">
    <property type="term" value="F:transmembrane transporter activity"/>
    <property type="evidence" value="ECO:0007669"/>
    <property type="project" value="InterPro"/>
</dbReference>
<proteinExistence type="predicted"/>
<protein>
    <recommendedName>
        <fullName evidence="9">Choline transport protein</fullName>
    </recommendedName>
</protein>
<dbReference type="PANTHER" id="PTHR45649:SF7">
    <property type="entry name" value="CHOLINE TRANSPORT PROTEIN"/>
    <property type="match status" value="1"/>
</dbReference>
<feature type="transmembrane region" description="Helical" evidence="6">
    <location>
        <begin position="155"/>
        <end position="176"/>
    </location>
</feature>
<comment type="subcellular location">
    <subcellularLocation>
        <location evidence="1">Membrane</location>
        <topology evidence="1">Multi-pass membrane protein</topology>
    </subcellularLocation>
</comment>
<dbReference type="PANTHER" id="PTHR45649">
    <property type="entry name" value="AMINO-ACID PERMEASE BAT1"/>
    <property type="match status" value="1"/>
</dbReference>
<feature type="transmembrane region" description="Helical" evidence="6">
    <location>
        <begin position="355"/>
        <end position="377"/>
    </location>
</feature>
<evidence type="ECO:0008006" key="9">
    <source>
        <dbReference type="Google" id="ProtNLM"/>
    </source>
</evidence>
<dbReference type="Pfam" id="PF13520">
    <property type="entry name" value="AA_permease_2"/>
    <property type="match status" value="1"/>
</dbReference>
<comment type="caution">
    <text evidence="7">The sequence shown here is derived from an EMBL/GenBank/DDBJ whole genome shotgun (WGS) entry which is preliminary data.</text>
</comment>
<name>A0AAD4GS22_ASPNN</name>
<keyword evidence="4 6" id="KW-1133">Transmembrane helix</keyword>
<evidence type="ECO:0000256" key="4">
    <source>
        <dbReference type="ARBA" id="ARBA00022989"/>
    </source>
</evidence>
<evidence type="ECO:0000256" key="1">
    <source>
        <dbReference type="ARBA" id="ARBA00004141"/>
    </source>
</evidence>
<feature type="transmembrane region" description="Helical" evidence="6">
    <location>
        <begin position="118"/>
        <end position="143"/>
    </location>
</feature>
<dbReference type="InterPro" id="IPR002293">
    <property type="entry name" value="AA/rel_permease1"/>
</dbReference>
<keyword evidence="2" id="KW-0813">Transport</keyword>
<feature type="transmembrane region" description="Helical" evidence="6">
    <location>
        <begin position="306"/>
        <end position="327"/>
    </location>
</feature>
<gene>
    <name evidence="7" type="ORF">FE257_010441</name>
</gene>
<evidence type="ECO:0000256" key="3">
    <source>
        <dbReference type="ARBA" id="ARBA00022692"/>
    </source>
</evidence>
<dbReference type="PIRSF" id="PIRSF006060">
    <property type="entry name" value="AA_transporter"/>
    <property type="match status" value="1"/>
</dbReference>
<keyword evidence="8" id="KW-1185">Reference proteome</keyword>
<accession>A0AAD4GS22</accession>
<evidence type="ECO:0000256" key="5">
    <source>
        <dbReference type="ARBA" id="ARBA00023136"/>
    </source>
</evidence>
<dbReference type="AlphaFoldDB" id="A0AAD4GS22"/>
<feature type="transmembrane region" description="Helical" evidence="6">
    <location>
        <begin position="182"/>
        <end position="202"/>
    </location>
</feature>
<evidence type="ECO:0000313" key="8">
    <source>
        <dbReference type="Proteomes" id="UP001194746"/>
    </source>
</evidence>
<sequence>MDNPAHFSNPSDWCDTNPTEPTLKRHFGIWSCLSVGLNTLNLFGGISFIITTAFSVGGIPAVLYGYIGASVGAICITVIFIECASLYPTAGGSYHFTSFLTPNPYRRPVSYTIGWFNYIGWVLTFAACSAITSSLIFATVNLFDDSFDVFVRWRLFLGYVACTTAAWAINTFAIEWTPFCSLVGGWAGTLGFVTYTIALLVVSPKQSVEFVFQDIVNETGYSSNAMAVCVGLFSATTVWQCLDAPTHIAEEIAEPTKVVPRVLVLNGKSTFWFKHTVTEITDNRCQLSVPILELVRQATGSKAATVVFTFIQITVFFASTLSCATTASRQGLAFAKDGGFPFGEKYLFSPQGFNAILGGECAFLLLRFGSPALAMLLSRRSEMPTSQGKWALGYKAYYIAIVACMYSLFVSVLVLIPQQHPLTALSMNYTIVIVGIFCAVIVAEMDVGGEGPADVELSGCRRQEFAPPKKE</sequence>
<keyword evidence="3 6" id="KW-0812">Transmembrane</keyword>
<evidence type="ECO:0000256" key="6">
    <source>
        <dbReference type="SAM" id="Phobius"/>
    </source>
</evidence>
<reference evidence="7" key="2">
    <citation type="submission" date="2020-02" db="EMBL/GenBank/DDBJ databases">
        <authorList>
            <person name="Gilchrist C.L.M."/>
            <person name="Chooi Y.-H."/>
        </authorList>
    </citation>
    <scope>NUCLEOTIDE SEQUENCE</scope>
    <source>
        <strain evidence="7">MST-FP2251</strain>
    </source>
</reference>
<evidence type="ECO:0000313" key="7">
    <source>
        <dbReference type="EMBL" id="KAF9887187.1"/>
    </source>
</evidence>
<evidence type="ECO:0000256" key="2">
    <source>
        <dbReference type="ARBA" id="ARBA00022448"/>
    </source>
</evidence>
<feature type="transmembrane region" description="Helical" evidence="6">
    <location>
        <begin position="397"/>
        <end position="416"/>
    </location>
</feature>
<feature type="transmembrane region" description="Helical" evidence="6">
    <location>
        <begin position="62"/>
        <end position="87"/>
    </location>
</feature>
<dbReference type="Proteomes" id="UP001194746">
    <property type="component" value="Unassembled WGS sequence"/>
</dbReference>